<gene>
    <name evidence="2" type="ORF">POSPLADRAFT_1183013</name>
</gene>
<keyword evidence="3" id="KW-1185">Reference proteome</keyword>
<evidence type="ECO:0000313" key="2">
    <source>
        <dbReference type="EMBL" id="OSX60469.1"/>
    </source>
</evidence>
<accession>A0A1X6MVV0</accession>
<sequence>MVNNAHLVEHLARQLESTESDPMLLYRERLPADPMLLARLPTSAFIQREAEILAPKAIIKQLRRSPSPSPPSSPKEDETASESTVTPESEEVPPERTRTKSFSSVLSSVSLSSPNKAWKEPEPFEIFRAVEKKDIMFLMEVRDRAFHLLLRKHGDATPLLHCMRIGKSHQDVAIILLGAFSRYINNLQDEEFSQPRTRMLLKALRVNLRLAIDLGLQTQQSDLIASFLQTLIMSEGGQWVSDEAGDIAAALRLGTEGKPVKTANDAVRRFATRELGKAPLIASFEDYVANATADLVMMGAWQLVLEVIEGESIPVWYFARDDRVYKCFVDRLDKHKDEIRRRLGRRLRWQLRVLRTVLDGRAKSFEGKVKELAEEFDQGEGV</sequence>
<feature type="region of interest" description="Disordered" evidence="1">
    <location>
        <begin position="61"/>
        <end position="100"/>
    </location>
</feature>
<dbReference type="EMBL" id="KZ110600">
    <property type="protein sequence ID" value="OSX60469.1"/>
    <property type="molecule type" value="Genomic_DNA"/>
</dbReference>
<evidence type="ECO:0000313" key="3">
    <source>
        <dbReference type="Proteomes" id="UP000194127"/>
    </source>
</evidence>
<dbReference type="GeneID" id="36333916"/>
<reference evidence="2 3" key="1">
    <citation type="submission" date="2017-04" db="EMBL/GenBank/DDBJ databases">
        <title>Genome Sequence of the Model Brown-Rot Fungus Postia placenta SB12.</title>
        <authorList>
            <consortium name="DOE Joint Genome Institute"/>
            <person name="Gaskell J."/>
            <person name="Kersten P."/>
            <person name="Larrondo L.F."/>
            <person name="Canessa P."/>
            <person name="Martinez D."/>
            <person name="Hibbett D."/>
            <person name="Schmoll M."/>
            <person name="Kubicek C.P."/>
            <person name="Martinez A.T."/>
            <person name="Yadav J."/>
            <person name="Master E."/>
            <person name="Magnuson J.K."/>
            <person name="James T."/>
            <person name="Yaver D."/>
            <person name="Berka R."/>
            <person name="Labutti K."/>
            <person name="Lipzen A."/>
            <person name="Aerts A."/>
            <person name="Barry K."/>
            <person name="Henrissat B."/>
            <person name="Blanchette R."/>
            <person name="Grigoriev I."/>
            <person name="Cullen D."/>
        </authorList>
    </citation>
    <scope>NUCLEOTIDE SEQUENCE [LARGE SCALE GENOMIC DNA]</scope>
    <source>
        <strain evidence="2 3">MAD-698-R-SB12</strain>
    </source>
</reference>
<dbReference type="AlphaFoldDB" id="A0A1X6MVV0"/>
<organism evidence="2 3">
    <name type="scientific">Postia placenta MAD-698-R-SB12</name>
    <dbReference type="NCBI Taxonomy" id="670580"/>
    <lineage>
        <taxon>Eukaryota</taxon>
        <taxon>Fungi</taxon>
        <taxon>Dikarya</taxon>
        <taxon>Basidiomycota</taxon>
        <taxon>Agaricomycotina</taxon>
        <taxon>Agaricomycetes</taxon>
        <taxon>Polyporales</taxon>
        <taxon>Adustoporiaceae</taxon>
        <taxon>Rhodonia</taxon>
    </lineage>
</organism>
<protein>
    <submittedName>
        <fullName evidence="2">Uncharacterized protein</fullName>
    </submittedName>
</protein>
<dbReference type="Proteomes" id="UP000194127">
    <property type="component" value="Unassembled WGS sequence"/>
</dbReference>
<evidence type="ECO:0000256" key="1">
    <source>
        <dbReference type="SAM" id="MobiDB-lite"/>
    </source>
</evidence>
<dbReference type="RefSeq" id="XP_024337263.1">
    <property type="nucleotide sequence ID" value="XM_024488967.1"/>
</dbReference>
<name>A0A1X6MVV0_9APHY</name>
<dbReference type="OrthoDB" id="3005035at2759"/>
<proteinExistence type="predicted"/>